<reference evidence="1" key="1">
    <citation type="journal article" date="2017" name="J. Virol.">
        <title>A novel type of polyhedral viruses infecting hyperthermophilic archaea.</title>
        <authorList>
            <person name="Liu Y."/>
            <person name="Ishino S."/>
            <person name="Ishino Y."/>
            <person name="Pehau-Arnaudet G."/>
            <person name="Krupovic M."/>
            <person name="Prangishvili D."/>
        </authorList>
    </citation>
    <scope>NUCLEOTIDE SEQUENCE [LARGE SCALE GENOMIC DNA]</scope>
    <source>
        <strain evidence="1">S14</strain>
    </source>
</reference>
<accession>A0A1W6I165</accession>
<dbReference type="SUPFAM" id="SSF116742">
    <property type="entry name" value="eIF2alpha middle domain-like"/>
    <property type="match status" value="1"/>
</dbReference>
<dbReference type="Proteomes" id="UP000224527">
    <property type="component" value="Segment"/>
</dbReference>
<name>A0A1W6I165_SPV1</name>
<dbReference type="KEGG" id="vg:37273741"/>
<evidence type="ECO:0000313" key="2">
    <source>
        <dbReference type="Proteomes" id="UP000224527"/>
    </source>
</evidence>
<keyword evidence="2" id="KW-1185">Reference proteome</keyword>
<organismHost>
    <name type="scientific">Sulfolobus</name>
    <dbReference type="NCBI Taxonomy" id="2284"/>
</organismHost>
<protein>
    <submittedName>
        <fullName evidence="1">Putative transcriptional regulator</fullName>
    </submittedName>
</protein>
<dbReference type="EMBL" id="KY780159">
    <property type="protein sequence ID" value="ARM37805.1"/>
    <property type="molecule type" value="Genomic_DNA"/>
</dbReference>
<dbReference type="RefSeq" id="YP_009497870.1">
    <property type="nucleotide sequence ID" value="NC_038017.1"/>
</dbReference>
<proteinExistence type="predicted"/>
<dbReference type="GeneID" id="37273741"/>
<sequence length="115" mass="13797">MVSKISKPITVRISCTAVYLINSEHIHWLQVYVATHNEVEFDNEDEYLIYDMLSSRDCRKSFRIHKMIIQKMRMIAEKMNIDLSTLMRMLLAKAIYYSQYEEELSDYRQTEYGNI</sequence>
<organism evidence="1">
    <name type="scientific">Sulfolobus polyhedral virus 1</name>
    <name type="common">SPV1</name>
    <dbReference type="NCBI Taxonomy" id="1982658"/>
    <lineage>
        <taxon>Viruses</taxon>
        <taxon>Viruses incertae sedis</taxon>
        <taxon>Portogloboviridae</taxon>
        <taxon>Alphaportoglobovirus</taxon>
        <taxon>Alphaportoglobovirus beppuense</taxon>
        <taxon>Sulfolobus alphaportoglobovirus 1</taxon>
    </lineage>
</organism>
<evidence type="ECO:0000313" key="1">
    <source>
        <dbReference type="EMBL" id="ARM37805.1"/>
    </source>
</evidence>
<dbReference type="InterPro" id="IPR024054">
    <property type="entry name" value="TIF2_asu_middle_sf"/>
</dbReference>